<dbReference type="AlphaFoldDB" id="A0A0C3B7J1"/>
<sequence length="391" mass="44946">MAVKRGSEDFSTTRSPGANSAENTLDIITPTKKRRLVFDGVEVPTLLSFAKQEFGVKSEPSELKKEEIREKLDALKNHNIKQSNDAGFLLDTVHSRMRMIGYELYDITVPAHILDATFSRQYTTDTYGGNMIHTFPTIAQKHVDRHGLRDFMFLNLDFNPYAPQIPGSPGLFFECEMYTKERRIQRVFTRHAAGKWQLQGLYELVPCLSLTKDEWRAQKQSVRNTWHKNIHEQGYGRNVRARITLRDQLGREPKVVEVEEAIKDKGNKFKTISVDDVVRAYDCGDEAIAVWCMKCVGYDEEFQRTNIDGFAAWKMKKADEARDRVSNPINGTKSKKRANVRAEKRSARDIAVNEDVKDYADVIPRGTRSRPMRGIRIVAQQSFFHFTSRTD</sequence>
<feature type="domain" description="DUF6697" evidence="2">
    <location>
        <begin position="117"/>
        <end position="306"/>
    </location>
</feature>
<dbReference type="InParanoid" id="A0A0C3B7J1"/>
<dbReference type="OrthoDB" id="3176940at2759"/>
<name>A0A0C3B7J1_PILCF</name>
<accession>A0A0C3B7J1</accession>
<dbReference type="HOGENOM" id="CLU_046159_1_0_1"/>
<dbReference type="STRING" id="765440.A0A0C3B7J1"/>
<organism evidence="3 4">
    <name type="scientific">Piloderma croceum (strain F 1598)</name>
    <dbReference type="NCBI Taxonomy" id="765440"/>
    <lineage>
        <taxon>Eukaryota</taxon>
        <taxon>Fungi</taxon>
        <taxon>Dikarya</taxon>
        <taxon>Basidiomycota</taxon>
        <taxon>Agaricomycotina</taxon>
        <taxon>Agaricomycetes</taxon>
        <taxon>Agaricomycetidae</taxon>
        <taxon>Atheliales</taxon>
        <taxon>Atheliaceae</taxon>
        <taxon>Piloderma</taxon>
    </lineage>
</organism>
<dbReference type="Proteomes" id="UP000054166">
    <property type="component" value="Unassembled WGS sequence"/>
</dbReference>
<evidence type="ECO:0000313" key="4">
    <source>
        <dbReference type="Proteomes" id="UP000054166"/>
    </source>
</evidence>
<keyword evidence="4" id="KW-1185">Reference proteome</keyword>
<protein>
    <recommendedName>
        <fullName evidence="2">DUF6697 domain-containing protein</fullName>
    </recommendedName>
</protein>
<feature type="region of interest" description="Disordered" evidence="1">
    <location>
        <begin position="1"/>
        <end position="26"/>
    </location>
</feature>
<reference evidence="4" key="2">
    <citation type="submission" date="2015-01" db="EMBL/GenBank/DDBJ databases">
        <title>Evolutionary Origins and Diversification of the Mycorrhizal Mutualists.</title>
        <authorList>
            <consortium name="DOE Joint Genome Institute"/>
            <consortium name="Mycorrhizal Genomics Consortium"/>
            <person name="Kohler A."/>
            <person name="Kuo A."/>
            <person name="Nagy L.G."/>
            <person name="Floudas D."/>
            <person name="Copeland A."/>
            <person name="Barry K.W."/>
            <person name="Cichocki N."/>
            <person name="Veneault-Fourrey C."/>
            <person name="LaButti K."/>
            <person name="Lindquist E.A."/>
            <person name="Lipzen A."/>
            <person name="Lundell T."/>
            <person name="Morin E."/>
            <person name="Murat C."/>
            <person name="Riley R."/>
            <person name="Ohm R."/>
            <person name="Sun H."/>
            <person name="Tunlid A."/>
            <person name="Henrissat B."/>
            <person name="Grigoriev I.V."/>
            <person name="Hibbett D.S."/>
            <person name="Martin F."/>
        </authorList>
    </citation>
    <scope>NUCLEOTIDE SEQUENCE [LARGE SCALE GENOMIC DNA]</scope>
    <source>
        <strain evidence="4">F 1598</strain>
    </source>
</reference>
<reference evidence="3 4" key="1">
    <citation type="submission" date="2014-04" db="EMBL/GenBank/DDBJ databases">
        <authorList>
            <consortium name="DOE Joint Genome Institute"/>
            <person name="Kuo A."/>
            <person name="Tarkka M."/>
            <person name="Buscot F."/>
            <person name="Kohler A."/>
            <person name="Nagy L.G."/>
            <person name="Floudas D."/>
            <person name="Copeland A."/>
            <person name="Barry K.W."/>
            <person name="Cichocki N."/>
            <person name="Veneault-Fourrey C."/>
            <person name="LaButti K."/>
            <person name="Lindquist E.A."/>
            <person name="Lipzen A."/>
            <person name="Lundell T."/>
            <person name="Morin E."/>
            <person name="Murat C."/>
            <person name="Sun H."/>
            <person name="Tunlid A."/>
            <person name="Henrissat B."/>
            <person name="Grigoriev I.V."/>
            <person name="Hibbett D.S."/>
            <person name="Martin F."/>
            <person name="Nordberg H.P."/>
            <person name="Cantor M.N."/>
            <person name="Hua S.X."/>
        </authorList>
    </citation>
    <scope>NUCLEOTIDE SEQUENCE [LARGE SCALE GENOMIC DNA]</scope>
    <source>
        <strain evidence="3 4">F 1598</strain>
    </source>
</reference>
<proteinExistence type="predicted"/>
<dbReference type="Pfam" id="PF20411">
    <property type="entry name" value="DUF6697"/>
    <property type="match status" value="1"/>
</dbReference>
<dbReference type="EMBL" id="KN833087">
    <property type="protein sequence ID" value="KIM73287.1"/>
    <property type="molecule type" value="Genomic_DNA"/>
</dbReference>
<evidence type="ECO:0000259" key="2">
    <source>
        <dbReference type="Pfam" id="PF20411"/>
    </source>
</evidence>
<dbReference type="InterPro" id="IPR046520">
    <property type="entry name" value="DUF6697"/>
</dbReference>
<evidence type="ECO:0000313" key="3">
    <source>
        <dbReference type="EMBL" id="KIM73287.1"/>
    </source>
</evidence>
<evidence type="ECO:0000256" key="1">
    <source>
        <dbReference type="SAM" id="MobiDB-lite"/>
    </source>
</evidence>
<feature type="compositionally biased region" description="Polar residues" evidence="1">
    <location>
        <begin position="9"/>
        <end position="23"/>
    </location>
</feature>
<gene>
    <name evidence="3" type="ORF">PILCRDRAFT_731253</name>
</gene>